<evidence type="ECO:0000313" key="1">
    <source>
        <dbReference type="EMBL" id="QGH34632.1"/>
    </source>
</evidence>
<dbReference type="AlphaFoldDB" id="A0A5Q2TKM4"/>
<proteinExistence type="predicted"/>
<keyword evidence="2" id="KW-1185">Reference proteome</keyword>
<gene>
    <name evidence="1" type="ORF">GI584_11580</name>
</gene>
<evidence type="ECO:0000313" key="2">
    <source>
        <dbReference type="Proteomes" id="UP000339690"/>
    </source>
</evidence>
<dbReference type="Proteomes" id="UP000339690">
    <property type="component" value="Chromosome"/>
</dbReference>
<name>A0A5Q2TKM4_9BACI</name>
<dbReference type="RefSeq" id="WP_153791324.1">
    <property type="nucleotide sequence ID" value="NZ_CP045915.1"/>
</dbReference>
<accession>A0A5Q2TKM4</accession>
<sequence>MKATNPNAVIGKKKTAILKVDGKWGNATTRALQKYLGTTIVGIRSDQVRNSVTNAFYGTTIGFGRVKRVA</sequence>
<protein>
    <submittedName>
        <fullName evidence="1">Uncharacterized protein</fullName>
    </submittedName>
</protein>
<dbReference type="EMBL" id="CP045915">
    <property type="protein sequence ID" value="QGH34632.1"/>
    <property type="molecule type" value="Genomic_DNA"/>
</dbReference>
<organism evidence="1 2">
    <name type="scientific">Gracilibacillus salitolerans</name>
    <dbReference type="NCBI Taxonomy" id="2663022"/>
    <lineage>
        <taxon>Bacteria</taxon>
        <taxon>Bacillati</taxon>
        <taxon>Bacillota</taxon>
        <taxon>Bacilli</taxon>
        <taxon>Bacillales</taxon>
        <taxon>Bacillaceae</taxon>
        <taxon>Gracilibacillus</taxon>
    </lineage>
</organism>
<dbReference type="KEGG" id="grc:GI584_11580"/>
<reference evidence="1 2" key="1">
    <citation type="submission" date="2019-11" db="EMBL/GenBank/DDBJ databases">
        <title>Gracilibacillus salitolerans sp. nov., a moderate halophile isolated from a saline soil in northwest China.</title>
        <authorList>
            <person name="Gan L."/>
        </authorList>
    </citation>
    <scope>NUCLEOTIDE SEQUENCE [LARGE SCALE GENOMIC DNA]</scope>
    <source>
        <strain evidence="1 2">SCU50</strain>
    </source>
</reference>